<dbReference type="PANTHER" id="PTHR23389:SF21">
    <property type="entry name" value="ATPASE FAMILY AAA DOMAIN-CONTAINING PROTEIN 5"/>
    <property type="match status" value="1"/>
</dbReference>
<dbReference type="CDD" id="cd00009">
    <property type="entry name" value="AAA"/>
    <property type="match status" value="1"/>
</dbReference>
<feature type="compositionally biased region" description="Basic residues" evidence="1">
    <location>
        <begin position="1186"/>
        <end position="1195"/>
    </location>
</feature>
<dbReference type="Proteomes" id="UP001174691">
    <property type="component" value="Unassembled WGS sequence"/>
</dbReference>
<keyword evidence="4" id="KW-1185">Reference proteome</keyword>
<feature type="compositionally biased region" description="Basic and acidic residues" evidence="1">
    <location>
        <begin position="760"/>
        <end position="769"/>
    </location>
</feature>
<dbReference type="PANTHER" id="PTHR23389">
    <property type="entry name" value="CHROMOSOME TRANSMISSION FIDELITY FACTOR 18"/>
    <property type="match status" value="1"/>
</dbReference>
<sequence>MGSLAVLHMADHAGPSAPGSGRPVHPFFTAKRVAPSDAPREADGDVTASGQKDTKVGPISSLDGASDTRPQDEPKPKKRGRPKKRAEAELEAPVDSEKAKSRPRKRTKAAPAGDIANQFGRAIGGSETTVGPGTGSEVADVAGPVEHGPEKKTAPPEPLSHTAPSALNTDSAPKPKKIMMFNPKTGTIGSPPRPKASKTGPDPEAAEQTSTAATNSKGSSKLVRIQYGADDASRKRIGEKVKTILETPPQRKSPRTPRKRTAKRPDPSPRIKKSPAKIRHPVFGGKGKPSKLSNSAAESVPGATQPRQPKRNTIQSSTPCSPKKPRTGPSKDNSKPMAKFSVRSMGLKFPGSKPPAWPWKDMVHIRGDQGDLALDQQPPPHSMPLRKSKGRAVRLSLDDSLMDIVTKRIDVPAHAEAVRNANSDDFLPPPAELRLPTKHFESGNKLQTRILPQLKCSSEILANGTTKGSKKRSDALDMVADETGLASHPRQLIRLFNQIRTGLSAFDRADCDNISWAQKYAPVRAAEIIQAGLEAFFLRDWLRALVVQAVDTGSAPAGEDKAGKDKDGKANAAPPKKKSRKRKQLEDFIVSSDEEAGLLEEASENEHDWTPSGKFGLVKRTVVRTGDFRAKELKNLSRLKNAIVISGPHGCGKTAAVYAVAKELDFDVFEINSSSRRSGKDVDDKIGDMLNSHHVSGQNDSRGKPVAKEGDQEAQHAEDELAKDIASGKQKTMASFFAKKPAAPAEKAATEPQAVSKPAAPKEKKDPPKAQKQSLILLDEVDVLYDEDKQFWAKVIELIVKSKRPFVMTCNDETLVPLHNLDLHGIFRLSPPPSDLAVDRLLLIAANEGHALQREPVEALYVARNCDLRAATMELNYWCQMGVGDRRGGFDWFYPRWPKGVDLDENHDVVRVVSEDTYQLGMGWLGRDMVVDKQTDVEEEILEQSWHLWSLDAGCWQDSTDFSAWVDGVTKAAAGRSDQVAAIGMYDAFTEAMSAADMCSSKSFGQFNEELIDATTTDLCSNSADDYILGLPLLDAPPVTHHDQLSTQLATTLKSMARAFLDSSTTTLLPQCPSHLLPALNESKATALIRQHSTSQPPDTPSISRIDFSLAFDPIAAPDNPPASTTYLDPSVLDRNMTPIALDVAPYVRAIVAHDANLEQQRLRLGGGGGGGGGSLLSEGGGAGRRGPKRMRRTTRAALSAAMEFGASRKKRARSGRWFKAGLNAYLVARTGGKGWTDLVVVGDGTMGVDEDGGGGGSSGTPSPSNEVGSPGSSAGSDSPVKVMGKDVRKGKGRLGKVVKEDSEEDELA</sequence>
<evidence type="ECO:0000313" key="4">
    <source>
        <dbReference type="Proteomes" id="UP001174691"/>
    </source>
</evidence>
<proteinExistence type="predicted"/>
<evidence type="ECO:0000313" key="3">
    <source>
        <dbReference type="EMBL" id="KAJ9129992.1"/>
    </source>
</evidence>
<dbReference type="Gene3D" id="3.40.50.300">
    <property type="entry name" value="P-loop containing nucleotide triphosphate hydrolases"/>
    <property type="match status" value="1"/>
</dbReference>
<accession>A0AA38R266</accession>
<feature type="region of interest" description="Disordered" evidence="1">
    <location>
        <begin position="13"/>
        <end position="337"/>
    </location>
</feature>
<feature type="compositionally biased region" description="Basic and acidic residues" evidence="1">
    <location>
        <begin position="231"/>
        <end position="243"/>
    </location>
</feature>
<dbReference type="GO" id="GO:0016887">
    <property type="term" value="F:ATP hydrolysis activity"/>
    <property type="evidence" value="ECO:0007669"/>
    <property type="project" value="InterPro"/>
</dbReference>
<feature type="compositionally biased region" description="Polar residues" evidence="1">
    <location>
        <begin position="162"/>
        <end position="171"/>
    </location>
</feature>
<feature type="region of interest" description="Disordered" evidence="1">
    <location>
        <begin position="1165"/>
        <end position="1195"/>
    </location>
</feature>
<feature type="compositionally biased region" description="Basic and acidic residues" evidence="1">
    <location>
        <begin position="678"/>
        <end position="687"/>
    </location>
</feature>
<dbReference type="InterPro" id="IPR003959">
    <property type="entry name" value="ATPase_AAA_core"/>
</dbReference>
<feature type="compositionally biased region" description="Low complexity" evidence="1">
    <location>
        <begin position="1260"/>
        <end position="1280"/>
    </location>
</feature>
<dbReference type="SMART" id="SM00382">
    <property type="entry name" value="AAA"/>
    <property type="match status" value="1"/>
</dbReference>
<feature type="compositionally biased region" description="Gly residues" evidence="1">
    <location>
        <begin position="1165"/>
        <end position="1185"/>
    </location>
</feature>
<feature type="compositionally biased region" description="Basic residues" evidence="1">
    <location>
        <begin position="252"/>
        <end position="262"/>
    </location>
</feature>
<comment type="caution">
    <text evidence="3">The sequence shown here is derived from an EMBL/GenBank/DDBJ whole genome shotgun (WGS) entry which is preliminary data.</text>
</comment>
<feature type="compositionally biased region" description="Basic residues" evidence="1">
    <location>
        <begin position="270"/>
        <end position="280"/>
    </location>
</feature>
<feature type="domain" description="AAA+ ATPase" evidence="2">
    <location>
        <begin position="639"/>
        <end position="842"/>
    </location>
</feature>
<feature type="compositionally biased region" description="Basic and acidic residues" evidence="1">
    <location>
        <begin position="558"/>
        <end position="569"/>
    </location>
</feature>
<feature type="compositionally biased region" description="Basic and acidic residues" evidence="1">
    <location>
        <begin position="701"/>
        <end position="719"/>
    </location>
</feature>
<name>A0AA38R266_9PEZI</name>
<gene>
    <name evidence="3" type="ORF">NKR19_g10088</name>
</gene>
<dbReference type="Pfam" id="PF00004">
    <property type="entry name" value="AAA"/>
    <property type="match status" value="1"/>
</dbReference>
<evidence type="ECO:0000256" key="1">
    <source>
        <dbReference type="SAM" id="MobiDB-lite"/>
    </source>
</evidence>
<organism evidence="3 4">
    <name type="scientific">Coniochaeta hoffmannii</name>
    <dbReference type="NCBI Taxonomy" id="91930"/>
    <lineage>
        <taxon>Eukaryota</taxon>
        <taxon>Fungi</taxon>
        <taxon>Dikarya</taxon>
        <taxon>Ascomycota</taxon>
        <taxon>Pezizomycotina</taxon>
        <taxon>Sordariomycetes</taxon>
        <taxon>Sordariomycetidae</taxon>
        <taxon>Coniochaetales</taxon>
        <taxon>Coniochaetaceae</taxon>
        <taxon>Coniochaeta</taxon>
    </lineage>
</organism>
<dbReference type="GO" id="GO:0005634">
    <property type="term" value="C:nucleus"/>
    <property type="evidence" value="ECO:0007669"/>
    <property type="project" value="TreeGrafter"/>
</dbReference>
<evidence type="ECO:0000259" key="2">
    <source>
        <dbReference type="SMART" id="SM00382"/>
    </source>
</evidence>
<dbReference type="InterPro" id="IPR003593">
    <property type="entry name" value="AAA+_ATPase"/>
</dbReference>
<feature type="region of interest" description="Disordered" evidence="1">
    <location>
        <begin position="675"/>
        <end position="719"/>
    </location>
</feature>
<dbReference type="EMBL" id="JANBVN010000291">
    <property type="protein sequence ID" value="KAJ9129992.1"/>
    <property type="molecule type" value="Genomic_DNA"/>
</dbReference>
<feature type="compositionally biased region" description="Low complexity" evidence="1">
    <location>
        <begin position="739"/>
        <end position="759"/>
    </location>
</feature>
<protein>
    <submittedName>
        <fullName evidence="3">P-loop containing nucleoside triphosphate hydrolase protein</fullName>
    </submittedName>
</protein>
<keyword evidence="3" id="KW-0378">Hydrolase</keyword>
<feature type="compositionally biased region" description="Polar residues" evidence="1">
    <location>
        <begin position="207"/>
        <end position="219"/>
    </location>
</feature>
<reference evidence="3" key="1">
    <citation type="submission" date="2022-07" db="EMBL/GenBank/DDBJ databases">
        <title>Fungi with potential for degradation of polypropylene.</title>
        <authorList>
            <person name="Gostincar C."/>
        </authorList>
    </citation>
    <scope>NUCLEOTIDE SEQUENCE</scope>
    <source>
        <strain evidence="3">EXF-13287</strain>
    </source>
</reference>
<dbReference type="InterPro" id="IPR027417">
    <property type="entry name" value="P-loop_NTPase"/>
</dbReference>
<feature type="region of interest" description="Disordered" evidence="1">
    <location>
        <begin position="1247"/>
        <end position="1309"/>
    </location>
</feature>
<dbReference type="GO" id="GO:0005524">
    <property type="term" value="F:ATP binding"/>
    <property type="evidence" value="ECO:0007669"/>
    <property type="project" value="InterPro"/>
</dbReference>
<dbReference type="SUPFAM" id="SSF52540">
    <property type="entry name" value="P-loop containing nucleoside triphosphate hydrolases"/>
    <property type="match status" value="1"/>
</dbReference>
<feature type="region of interest" description="Disordered" evidence="1">
    <location>
        <begin position="554"/>
        <end position="583"/>
    </location>
</feature>
<feature type="region of interest" description="Disordered" evidence="1">
    <location>
        <begin position="739"/>
        <end position="771"/>
    </location>
</feature>
<feature type="compositionally biased region" description="Polar residues" evidence="1">
    <location>
        <begin position="305"/>
        <end position="320"/>
    </location>
</feature>
<dbReference type="GO" id="GO:0003677">
    <property type="term" value="F:DNA binding"/>
    <property type="evidence" value="ECO:0007669"/>
    <property type="project" value="TreeGrafter"/>
</dbReference>